<evidence type="ECO:0000259" key="2">
    <source>
        <dbReference type="PROSITE" id="PS50181"/>
    </source>
</evidence>
<dbReference type="SUPFAM" id="SSF50998">
    <property type="entry name" value="Quinoprotein alcohol dehydrogenase-like"/>
    <property type="match status" value="1"/>
</dbReference>
<proteinExistence type="predicted"/>
<feature type="compositionally biased region" description="Basic residues" evidence="1">
    <location>
        <begin position="11"/>
        <end position="30"/>
    </location>
</feature>
<keyword evidence="4" id="KW-1185">Reference proteome</keyword>
<dbReference type="RefSeq" id="XP_022648664.1">
    <property type="nucleotide sequence ID" value="XM_022792929.1"/>
</dbReference>
<dbReference type="InterPro" id="IPR036047">
    <property type="entry name" value="F-box-like_dom_sf"/>
</dbReference>
<organism evidence="3 4">
    <name type="scientific">Varroa destructor</name>
    <name type="common">Honeybee mite</name>
    <dbReference type="NCBI Taxonomy" id="109461"/>
    <lineage>
        <taxon>Eukaryota</taxon>
        <taxon>Metazoa</taxon>
        <taxon>Ecdysozoa</taxon>
        <taxon>Arthropoda</taxon>
        <taxon>Chelicerata</taxon>
        <taxon>Arachnida</taxon>
        <taxon>Acari</taxon>
        <taxon>Parasitiformes</taxon>
        <taxon>Mesostigmata</taxon>
        <taxon>Gamasina</taxon>
        <taxon>Dermanyssoidea</taxon>
        <taxon>Varroidae</taxon>
        <taxon>Varroa</taxon>
    </lineage>
</organism>
<reference evidence="3" key="1">
    <citation type="submission" date="2021-01" db="UniProtKB">
        <authorList>
            <consortium name="EnsemblMetazoa"/>
        </authorList>
    </citation>
    <scope>IDENTIFICATION</scope>
</reference>
<dbReference type="InterPro" id="IPR011047">
    <property type="entry name" value="Quinoprotein_ADH-like_sf"/>
</dbReference>
<evidence type="ECO:0000256" key="1">
    <source>
        <dbReference type="SAM" id="MobiDB-lite"/>
    </source>
</evidence>
<dbReference type="Proteomes" id="UP000594260">
    <property type="component" value="Unplaced"/>
</dbReference>
<dbReference type="GeneID" id="111245095"/>
<feature type="region of interest" description="Disordered" evidence="1">
    <location>
        <begin position="1"/>
        <end position="53"/>
    </location>
</feature>
<name>A0A7M7J9C5_VARDE</name>
<protein>
    <recommendedName>
        <fullName evidence="2">F-box domain-containing protein</fullName>
    </recommendedName>
</protein>
<dbReference type="PROSITE" id="PS50181">
    <property type="entry name" value="FBOX"/>
    <property type="match status" value="1"/>
</dbReference>
<dbReference type="AlphaFoldDB" id="A0A7M7J9C5"/>
<dbReference type="KEGG" id="vde:111245095"/>
<feature type="domain" description="F-box" evidence="2">
    <location>
        <begin position="101"/>
        <end position="147"/>
    </location>
</feature>
<dbReference type="SUPFAM" id="SSF81383">
    <property type="entry name" value="F-box domain"/>
    <property type="match status" value="1"/>
</dbReference>
<accession>A0A7M7J9C5</accession>
<dbReference type="EnsemblMetazoa" id="XM_022792929">
    <property type="protein sequence ID" value="XP_022648664"/>
    <property type="gene ID" value="LOC111245095"/>
</dbReference>
<dbReference type="InterPro" id="IPR015943">
    <property type="entry name" value="WD40/YVTN_repeat-like_dom_sf"/>
</dbReference>
<feature type="compositionally biased region" description="Polar residues" evidence="1">
    <location>
        <begin position="39"/>
        <end position="50"/>
    </location>
</feature>
<dbReference type="Gene3D" id="2.130.10.10">
    <property type="entry name" value="YVTN repeat-like/Quinoprotein amine dehydrogenase"/>
    <property type="match status" value="2"/>
</dbReference>
<dbReference type="InParanoid" id="A0A7M7J9C5"/>
<dbReference type="InterPro" id="IPR001810">
    <property type="entry name" value="F-box_dom"/>
</dbReference>
<evidence type="ECO:0000313" key="3">
    <source>
        <dbReference type="EnsemblMetazoa" id="XP_022648664"/>
    </source>
</evidence>
<evidence type="ECO:0000313" key="4">
    <source>
        <dbReference type="Proteomes" id="UP000594260"/>
    </source>
</evidence>
<dbReference type="Gene3D" id="1.20.1280.50">
    <property type="match status" value="1"/>
</dbReference>
<sequence length="548" mass="62189">MPKIGKLRADRMKKKRDNVGRSRHRFKRSGNAKVRGAGTPTSQDNATAATFQRPGKLFRNTTRHTPQAVVPTRSILPTFRPSPERLLIEYLPDPGLFIPHRRPPLVIPDPVVEQILQYLTYQDLLNLEQVHSAIQSEARSNWAWRPHCIDFNVTTLPHYISPNRRDAWRQAFEYEILRPAQNWVRNRASSRKVIEAHPYAFLETLTLAGNRAISTGDDGSITFWDSDTGESISHFDMDVNDDGNYCQLIHVFGRRVLTGSRSGEIMEWDLNTGMPVNRIPSPVAGNIRSFAIYKNWAAYLDEVGDLHLCDLTDEGRGQRLWVGLDAVNVLLNSRSVVVHRANGWVLGVSLQDYAITQFVGAYQTRPLEVLLDDIYLVLADQNQMRVWNAQTGAIIRVYVLFQFPFITDRGGHQTFLHHMYKGWVAVSNSDMLWLFDLGNDRLVLRVARGASTVQSARVGDLFLVVGDKMGYVRLYNRDTGAFLCNLCSPPEPECVYKIRIDNKRLLVGGLRNGVSTLMFVNFADSQPPPLSLLVDPSDFEETTDERQN</sequence>